<dbReference type="AlphaFoldDB" id="A0A6N3A852"/>
<dbReference type="EMBL" id="CACRTO010000008">
    <property type="protein sequence ID" value="VYT86488.1"/>
    <property type="molecule type" value="Genomic_DNA"/>
</dbReference>
<evidence type="ECO:0000313" key="1">
    <source>
        <dbReference type="EMBL" id="VYT86488.1"/>
    </source>
</evidence>
<reference evidence="1" key="1">
    <citation type="submission" date="2019-11" db="EMBL/GenBank/DDBJ databases">
        <authorList>
            <person name="Feng L."/>
        </authorList>
    </citation>
    <scope>NUCLEOTIDE SEQUENCE</scope>
    <source>
        <strain evidence="1">CTertiumLFYP3</strain>
    </source>
</reference>
<proteinExistence type="predicted"/>
<gene>
    <name evidence="1" type="ORF">CTLFYP3_00867</name>
</gene>
<name>A0A6N3A852_9CLOT</name>
<organism evidence="1">
    <name type="scientific">Clostridium tertium</name>
    <dbReference type="NCBI Taxonomy" id="1559"/>
    <lineage>
        <taxon>Bacteria</taxon>
        <taxon>Bacillati</taxon>
        <taxon>Bacillota</taxon>
        <taxon>Clostridia</taxon>
        <taxon>Eubacteriales</taxon>
        <taxon>Clostridiaceae</taxon>
        <taxon>Clostridium</taxon>
    </lineage>
</organism>
<accession>A0A6N3A852</accession>
<protein>
    <submittedName>
        <fullName evidence="1">Uncharacterized protein</fullName>
    </submittedName>
</protein>
<sequence length="103" mass="11936">MYRSSYKLRCLREDRSEVSSAKTKMRNTSSDVISVNNKIRNAANYFDDVFKCNSTQRICSNIERINFRLKGKIDGMVGDASSLIYQIDQLIDNEISRLNEEDE</sequence>
<dbReference type="RefSeq" id="WP_156625342.1">
    <property type="nucleotide sequence ID" value="NZ_CACRTO010000008.1"/>
</dbReference>